<evidence type="ECO:0000256" key="3">
    <source>
        <dbReference type="ARBA" id="ARBA00023136"/>
    </source>
</evidence>
<feature type="signal peptide" evidence="6">
    <location>
        <begin position="1"/>
        <end position="19"/>
    </location>
</feature>
<dbReference type="Pfam" id="PF01547">
    <property type="entry name" value="SBP_bac_1"/>
    <property type="match status" value="1"/>
</dbReference>
<dbReference type="RefSeq" id="WP_185144002.1">
    <property type="nucleotide sequence ID" value="NZ_JACJVP010000028.1"/>
</dbReference>
<name>A0A7X0VFX4_9BACL</name>
<dbReference type="AlphaFoldDB" id="A0A7X0VFX4"/>
<comment type="caution">
    <text evidence="7">The sequence shown here is derived from an EMBL/GenBank/DDBJ whole genome shotgun (WGS) entry which is preliminary data.</text>
</comment>
<feature type="chain" id="PRO_5039456005" evidence="6">
    <location>
        <begin position="20"/>
        <end position="552"/>
    </location>
</feature>
<gene>
    <name evidence="7" type="ORF">H7C19_17710</name>
</gene>
<dbReference type="PANTHER" id="PTHR43649">
    <property type="entry name" value="ARABINOSE-BINDING PROTEIN-RELATED"/>
    <property type="match status" value="1"/>
</dbReference>
<dbReference type="EMBL" id="JACJVP010000028">
    <property type="protein sequence ID" value="MBB6672520.1"/>
    <property type="molecule type" value="Genomic_DNA"/>
</dbReference>
<organism evidence="7 8">
    <name type="scientific">Cohnella nanjingensis</name>
    <dbReference type="NCBI Taxonomy" id="1387779"/>
    <lineage>
        <taxon>Bacteria</taxon>
        <taxon>Bacillati</taxon>
        <taxon>Bacillota</taxon>
        <taxon>Bacilli</taxon>
        <taxon>Bacillales</taxon>
        <taxon>Paenibacillaceae</taxon>
        <taxon>Cohnella</taxon>
    </lineage>
</organism>
<keyword evidence="3" id="KW-0472">Membrane</keyword>
<dbReference type="Gene3D" id="3.40.190.10">
    <property type="entry name" value="Periplasmic binding protein-like II"/>
    <property type="match status" value="3"/>
</dbReference>
<accession>A0A7X0VFX4</accession>
<keyword evidence="2 6" id="KW-0732">Signal</keyword>
<protein>
    <submittedName>
        <fullName evidence="7">Extracellular solute-binding protein</fullName>
    </submittedName>
</protein>
<evidence type="ECO:0000256" key="5">
    <source>
        <dbReference type="ARBA" id="ARBA00023288"/>
    </source>
</evidence>
<evidence type="ECO:0000313" key="7">
    <source>
        <dbReference type="EMBL" id="MBB6672520.1"/>
    </source>
</evidence>
<dbReference type="InterPro" id="IPR006059">
    <property type="entry name" value="SBP"/>
</dbReference>
<evidence type="ECO:0000256" key="4">
    <source>
        <dbReference type="ARBA" id="ARBA00023139"/>
    </source>
</evidence>
<evidence type="ECO:0000256" key="6">
    <source>
        <dbReference type="SAM" id="SignalP"/>
    </source>
</evidence>
<evidence type="ECO:0000313" key="8">
    <source>
        <dbReference type="Proteomes" id="UP000547209"/>
    </source>
</evidence>
<keyword evidence="1" id="KW-1003">Cell membrane</keyword>
<dbReference type="PANTHER" id="PTHR43649:SF33">
    <property type="entry name" value="POLYGALACTURONAN_RHAMNOGALACTURONAN-BINDING PROTEIN YTCQ"/>
    <property type="match status" value="1"/>
</dbReference>
<keyword evidence="8" id="KW-1185">Reference proteome</keyword>
<sequence>MARWFGRTALTVGIAISMAGLVACSNGGKGAEPSAGSIASAGASGTAAAEAHDPFGKYEQPLEVSVGKFLNLTDKTLPAGDTPTNNQFTRYLEDKLNVKIKAAWQAGGDAYSQKVSVAIASGDLPDAMVVYSYSDLRKLVEANLLQDMTDTINDYASPLIKDIYTAGNDAALKAATFNGRVMAIPASQGLADSMYMMWIRQDWLDQLGLQPPRTVDELENVIGQFIKTNPDKAQNPIGLPAGNLYGMTNSFPTLNPLFAVYHSYPNNWVRDSEGKAASGLIQPETKEALGKMREMYAAGLIDKEFALRKDPFEPIINGSTGVFFGPWWMGFTPLNEAMNKNPQAKWKAYLLPLDKDGQFNTHVQSPANMFYVVRKGIEHPEAIMKMVNVQTQNELGLDPDAHMDLKVDWVNEPLRAPIAYPDSIEKDSEKVHEALDGKLPVDKLTSVQKRVYDNYLKTKDNPTADIGGWSEAFSYVEGAGQLLRSFNKVPSLYYGETETMTTKGATLGKLQQETINKIIMGAAPLDSFDQFVKDWKRLGGDQITAEVNEAIK</sequence>
<dbReference type="PROSITE" id="PS51257">
    <property type="entry name" value="PROKAR_LIPOPROTEIN"/>
    <property type="match status" value="1"/>
</dbReference>
<dbReference type="InterPro" id="IPR050490">
    <property type="entry name" value="Bact_solute-bd_prot1"/>
</dbReference>
<dbReference type="SUPFAM" id="SSF53850">
    <property type="entry name" value="Periplasmic binding protein-like II"/>
    <property type="match status" value="1"/>
</dbReference>
<keyword evidence="4" id="KW-0564">Palmitate</keyword>
<dbReference type="Proteomes" id="UP000547209">
    <property type="component" value="Unassembled WGS sequence"/>
</dbReference>
<evidence type="ECO:0000256" key="1">
    <source>
        <dbReference type="ARBA" id="ARBA00022475"/>
    </source>
</evidence>
<proteinExistence type="predicted"/>
<evidence type="ECO:0000256" key="2">
    <source>
        <dbReference type="ARBA" id="ARBA00022729"/>
    </source>
</evidence>
<reference evidence="7 8" key="1">
    <citation type="submission" date="2020-08" db="EMBL/GenBank/DDBJ databases">
        <title>Cohnella phylogeny.</title>
        <authorList>
            <person name="Dunlap C."/>
        </authorList>
    </citation>
    <scope>NUCLEOTIDE SEQUENCE [LARGE SCALE GENOMIC DNA]</scope>
    <source>
        <strain evidence="7 8">DSM 28246</strain>
    </source>
</reference>
<keyword evidence="5" id="KW-0449">Lipoprotein</keyword>